<evidence type="ECO:0000256" key="3">
    <source>
        <dbReference type="ARBA" id="ARBA00006179"/>
    </source>
</evidence>
<dbReference type="PANTHER" id="PTHR10762">
    <property type="entry name" value="DIPHTHAMIDE BIOSYNTHESIS PROTEIN"/>
    <property type="match status" value="1"/>
</dbReference>
<comment type="caution">
    <text evidence="12">The sequence shown here is derived from an EMBL/GenBank/DDBJ whole genome shotgun (WGS) entry which is preliminary data.</text>
</comment>
<sequence>MSAFTSMGTDVLQRQVAEGESRAASLALQDMYEVSRCVAWVRQGHHHKVCLQFPDELLGDAAAVAEALTCQLAQPVYILGDTTYGSCCVDEVAAEHVGADAVIHFGNTCLSPSQRLPVLYVPTRLHVDTGGMLERLKVALKEEMNGDHPLVFLFDARCQYVAGEVFSELHDLLPHLVCSSLVGVKWEEHTTPDTEDKLACHSQHRERKGSSSNEQNVNCCIACETCNSDLKCNHDDSGKCHESGVENVHRNSHNDSSTSDDSTSFKRNTEKSHGEVKFNGRRVLLPSNANINECNFIYLGPKGPTLDSLLLRFASATFYHLPPSGGEVQKVSGMQSLFRRNIKLEMIRDAQIIGVLVGTLGVARYREAIARLKTIIKAAGKRSYTFVVGKPNEPKLANVSEIDVFVYVACPETTLVDRASDPVLYRKLVAPWEVEVALVAGREWSMNFESDFSTLLPGGAHHMAVCEAAGRQEASVSLITNQTQTLGLRDSSEVGTAGPVMVQEGKALAALHVGGGGQVLGGRSWAGLDPSHPAPAASTVVVEGRKGIAAEYQDEKV</sequence>
<dbReference type="Proteomes" id="UP000324222">
    <property type="component" value="Unassembled WGS sequence"/>
</dbReference>
<dbReference type="InterPro" id="IPR016435">
    <property type="entry name" value="DPH1/DPH2"/>
</dbReference>
<name>A0A5B7CKD7_PORTR</name>
<keyword evidence="13" id="KW-1185">Reference proteome</keyword>
<reference evidence="12 13" key="1">
    <citation type="submission" date="2019-05" db="EMBL/GenBank/DDBJ databases">
        <title>Another draft genome of Portunus trituberculatus and its Hox gene families provides insights of decapod evolution.</title>
        <authorList>
            <person name="Jeong J.-H."/>
            <person name="Song I."/>
            <person name="Kim S."/>
            <person name="Choi T."/>
            <person name="Kim D."/>
            <person name="Ryu S."/>
            <person name="Kim W."/>
        </authorList>
    </citation>
    <scope>NUCLEOTIDE SEQUENCE [LARGE SCALE GENOMIC DNA]</scope>
    <source>
        <tissue evidence="12">Muscle</tissue>
    </source>
</reference>
<dbReference type="Pfam" id="PF01866">
    <property type="entry name" value="Diphthamide_syn"/>
    <property type="match status" value="2"/>
</dbReference>
<evidence type="ECO:0000256" key="7">
    <source>
        <dbReference type="ARBA" id="ARBA00023014"/>
    </source>
</evidence>
<dbReference type="AlphaFoldDB" id="A0A5B7CKD7"/>
<evidence type="ECO:0000256" key="1">
    <source>
        <dbReference type="ARBA" id="ARBA00001966"/>
    </source>
</evidence>
<proteinExistence type="inferred from homology"/>
<dbReference type="GO" id="GO:0051536">
    <property type="term" value="F:iron-sulfur cluster binding"/>
    <property type="evidence" value="ECO:0007669"/>
    <property type="project" value="UniProtKB-KW"/>
</dbReference>
<evidence type="ECO:0000256" key="9">
    <source>
        <dbReference type="ARBA" id="ARBA00032791"/>
    </source>
</evidence>
<dbReference type="PANTHER" id="PTHR10762:SF2">
    <property type="entry name" value="2-(3-AMINO-3-CARBOXYPROPYL)HISTIDINE SYNTHASE SUBUNIT 2"/>
    <property type="match status" value="1"/>
</dbReference>
<dbReference type="InterPro" id="IPR042265">
    <property type="entry name" value="DPH1/DPH2_3"/>
</dbReference>
<organism evidence="12 13">
    <name type="scientific">Portunus trituberculatus</name>
    <name type="common">Swimming crab</name>
    <name type="synonym">Neptunus trituberculatus</name>
    <dbReference type="NCBI Taxonomy" id="210409"/>
    <lineage>
        <taxon>Eukaryota</taxon>
        <taxon>Metazoa</taxon>
        <taxon>Ecdysozoa</taxon>
        <taxon>Arthropoda</taxon>
        <taxon>Crustacea</taxon>
        <taxon>Multicrustacea</taxon>
        <taxon>Malacostraca</taxon>
        <taxon>Eumalacostraca</taxon>
        <taxon>Eucarida</taxon>
        <taxon>Decapoda</taxon>
        <taxon>Pleocyemata</taxon>
        <taxon>Brachyura</taxon>
        <taxon>Eubrachyura</taxon>
        <taxon>Portunoidea</taxon>
        <taxon>Portunidae</taxon>
        <taxon>Portuninae</taxon>
        <taxon>Portunus</taxon>
    </lineage>
</organism>
<evidence type="ECO:0000256" key="10">
    <source>
        <dbReference type="ARBA" id="ARBA00045159"/>
    </source>
</evidence>
<feature type="region of interest" description="Disordered" evidence="11">
    <location>
        <begin position="246"/>
        <end position="273"/>
    </location>
</feature>
<evidence type="ECO:0000313" key="13">
    <source>
        <dbReference type="Proteomes" id="UP000324222"/>
    </source>
</evidence>
<dbReference type="FunFam" id="3.40.50.11860:FF:000001">
    <property type="entry name" value="2-(3-amino-3-carboxypropyl)histidine synthase subunit 2"/>
    <property type="match status" value="1"/>
</dbReference>
<comment type="pathway">
    <text evidence="2">Protein modification; peptidyl-diphthamide biosynthesis.</text>
</comment>
<evidence type="ECO:0000256" key="2">
    <source>
        <dbReference type="ARBA" id="ARBA00005156"/>
    </source>
</evidence>
<dbReference type="GO" id="GO:0017183">
    <property type="term" value="P:protein histidyl modification to diphthamide"/>
    <property type="evidence" value="ECO:0007669"/>
    <property type="project" value="UniProtKB-UniPathway"/>
</dbReference>
<dbReference type="Gene3D" id="3.40.50.11840">
    <property type="entry name" value="Diphthamide synthesis DPH1/DPH2 domain 1"/>
    <property type="match status" value="1"/>
</dbReference>
<protein>
    <recommendedName>
        <fullName evidence="4">2-(3-amino-3-carboxypropyl)histidine synthase subunit 2</fullName>
    </recommendedName>
    <alternativeName>
        <fullName evidence="8">Diphthamide biosynthesis protein 2</fullName>
    </alternativeName>
    <alternativeName>
        <fullName evidence="9">Diphtheria toxin resistance protein 2</fullName>
    </alternativeName>
</protein>
<evidence type="ECO:0000256" key="5">
    <source>
        <dbReference type="ARBA" id="ARBA00022723"/>
    </source>
</evidence>
<dbReference type="SFLD" id="SFLDS00032">
    <property type="entry name" value="Radical_SAM_3-amino-3-carboxyp"/>
    <property type="match status" value="1"/>
</dbReference>
<comment type="similarity">
    <text evidence="3">Belongs to the DPH1/DPH2 family. DPH2 subfamily.</text>
</comment>
<keyword evidence="7" id="KW-0411">Iron-sulfur</keyword>
<dbReference type="UniPathway" id="UPA00559"/>
<evidence type="ECO:0000256" key="4">
    <source>
        <dbReference type="ARBA" id="ARBA00021914"/>
    </source>
</evidence>
<dbReference type="NCBIfam" id="TIGR00322">
    <property type="entry name" value="diphth2_R"/>
    <property type="match status" value="2"/>
</dbReference>
<dbReference type="InterPro" id="IPR042263">
    <property type="entry name" value="DPH1/DPH2_1"/>
</dbReference>
<evidence type="ECO:0000256" key="11">
    <source>
        <dbReference type="SAM" id="MobiDB-lite"/>
    </source>
</evidence>
<accession>A0A5B7CKD7</accession>
<gene>
    <name evidence="12" type="primary">dph2</name>
    <name evidence="12" type="ORF">E2C01_002203</name>
</gene>
<evidence type="ECO:0000256" key="6">
    <source>
        <dbReference type="ARBA" id="ARBA00023004"/>
    </source>
</evidence>
<dbReference type="FunFam" id="3.40.50.11840:FF:000002">
    <property type="entry name" value="2-(3-amino-3-carboxypropyl)histidine synthase subunit 2"/>
    <property type="match status" value="1"/>
</dbReference>
<dbReference type="EMBL" id="VSRR010000076">
    <property type="protein sequence ID" value="MPC09588.1"/>
    <property type="molecule type" value="Genomic_DNA"/>
</dbReference>
<evidence type="ECO:0000256" key="8">
    <source>
        <dbReference type="ARBA" id="ARBA00032573"/>
    </source>
</evidence>
<dbReference type="GO" id="GO:0046872">
    <property type="term" value="F:metal ion binding"/>
    <property type="evidence" value="ECO:0007669"/>
    <property type="project" value="UniProtKB-KW"/>
</dbReference>
<comment type="function">
    <text evidence="10">Required for the first step of diphthamide biosynthesis, a post-translational modification of histidine which occurs in elongation factor 2. DPH1 and DPH2 transfer a 3-amino-3-carboxypropyl (ACP) group from S-adenosyl-L-methionine (SAM) to a histidine residue, the reaction is assisted by a reduction system comprising DPH3 and a NADH-dependent reductase. Facilitates the reduction of the catalytic iron-sulfur cluster found in the DPH1 subunit.</text>
</comment>
<dbReference type="GO" id="GO:0090560">
    <property type="term" value="F:2-(3-amino-3-carboxypropyl)histidine synthase activity"/>
    <property type="evidence" value="ECO:0007669"/>
    <property type="project" value="InterPro"/>
</dbReference>
<dbReference type="OrthoDB" id="361972at2759"/>
<feature type="compositionally biased region" description="Basic and acidic residues" evidence="11">
    <location>
        <begin position="263"/>
        <end position="273"/>
    </location>
</feature>
<dbReference type="Gene3D" id="3.40.50.11860">
    <property type="entry name" value="Diphthamide synthesis DPH1/DPH2 domain 3"/>
    <property type="match status" value="1"/>
</dbReference>
<keyword evidence="5" id="KW-0479">Metal-binding</keyword>
<comment type="cofactor">
    <cofactor evidence="1">
        <name>[4Fe-4S] cluster</name>
        <dbReference type="ChEBI" id="CHEBI:49883"/>
    </cofactor>
</comment>
<dbReference type="SFLD" id="SFLDG01121">
    <property type="entry name" value="Diphthamide_biosynthesis"/>
    <property type="match status" value="1"/>
</dbReference>
<keyword evidence="6" id="KW-0408">Iron</keyword>
<evidence type="ECO:0000313" key="12">
    <source>
        <dbReference type="EMBL" id="MPC09588.1"/>
    </source>
</evidence>